<dbReference type="HOGENOM" id="CLU_060173_0_0_1"/>
<dbReference type="STRING" id="1858805.M5GC58"/>
<dbReference type="Pfam" id="PF21202">
    <property type="entry name" value="SLX1_C"/>
    <property type="match status" value="1"/>
</dbReference>
<reference evidence="3 4" key="1">
    <citation type="journal article" date="2012" name="Science">
        <title>The Paleozoic origin of enzymatic lignin decomposition reconstructed from 31 fungal genomes.</title>
        <authorList>
            <person name="Floudas D."/>
            <person name="Binder M."/>
            <person name="Riley R."/>
            <person name="Barry K."/>
            <person name="Blanchette R.A."/>
            <person name="Henrissat B."/>
            <person name="Martinez A.T."/>
            <person name="Otillar R."/>
            <person name="Spatafora J.W."/>
            <person name="Yadav J.S."/>
            <person name="Aerts A."/>
            <person name="Benoit I."/>
            <person name="Boyd A."/>
            <person name="Carlson A."/>
            <person name="Copeland A."/>
            <person name="Coutinho P.M."/>
            <person name="de Vries R.P."/>
            <person name="Ferreira P."/>
            <person name="Findley K."/>
            <person name="Foster B."/>
            <person name="Gaskell J."/>
            <person name="Glotzer D."/>
            <person name="Gorecki P."/>
            <person name="Heitman J."/>
            <person name="Hesse C."/>
            <person name="Hori C."/>
            <person name="Igarashi K."/>
            <person name="Jurgens J.A."/>
            <person name="Kallen N."/>
            <person name="Kersten P."/>
            <person name="Kohler A."/>
            <person name="Kuees U."/>
            <person name="Kumar T.K.A."/>
            <person name="Kuo A."/>
            <person name="LaButti K."/>
            <person name="Larrondo L.F."/>
            <person name="Lindquist E."/>
            <person name="Ling A."/>
            <person name="Lombard V."/>
            <person name="Lucas S."/>
            <person name="Lundell T."/>
            <person name="Martin R."/>
            <person name="McLaughlin D.J."/>
            <person name="Morgenstern I."/>
            <person name="Morin E."/>
            <person name="Murat C."/>
            <person name="Nagy L.G."/>
            <person name="Nolan M."/>
            <person name="Ohm R.A."/>
            <person name="Patyshakuliyeva A."/>
            <person name="Rokas A."/>
            <person name="Ruiz-Duenas F.J."/>
            <person name="Sabat G."/>
            <person name="Salamov A."/>
            <person name="Samejima M."/>
            <person name="Schmutz J."/>
            <person name="Slot J.C."/>
            <person name="St John F."/>
            <person name="Stenlid J."/>
            <person name="Sun H."/>
            <person name="Sun S."/>
            <person name="Syed K."/>
            <person name="Tsang A."/>
            <person name="Wiebenga A."/>
            <person name="Young D."/>
            <person name="Pisabarro A."/>
            <person name="Eastwood D.C."/>
            <person name="Martin F."/>
            <person name="Cullen D."/>
            <person name="Grigoriev I.V."/>
            <person name="Hibbett D.S."/>
        </authorList>
    </citation>
    <scope>NUCLEOTIDE SEQUENCE [LARGE SCALE GENOMIC DNA]</scope>
    <source>
        <strain evidence="3 4">DJM-731 SS1</strain>
    </source>
</reference>
<sequence>MATYRKIQALQFEWALQHPSRSRHLQPQFPRRKHNLSWIVQVVKTMLMSKPFSVLPLHVTLLDPQAQSVWTSLPLPIPGGCVVRSPLPLESDDMGKMFDTLDTDFRDRMLSKSLLLQKHKKHTCSICHSPVSLSPLTSAICPSGSCNSIAHLLCLGREFARSEGEGLLPRQGVCNACGEKMLWGDVVRGCYHRLRAVSVRVEEGKEEGEGEGEEEVEEEGSGTRKGKKARTSRTSTSTRTSTTKQAARGRKTKERTRSEPKSKSKGTSESKSESRSESKSKSKSKSEPNPEGATVSTLSKRKKSPKPSDGGEPNTNPTTLATAMSTAGTEAIAGVEHPHTLPVQPLEEVCAKRGRGRPRKALALA</sequence>
<dbReference type="EMBL" id="JH795855">
    <property type="protein sequence ID" value="EJU06070.1"/>
    <property type="molecule type" value="Genomic_DNA"/>
</dbReference>
<organism evidence="3 4">
    <name type="scientific">Dacryopinax primogenitus (strain DJM 731)</name>
    <name type="common">Brown rot fungus</name>
    <dbReference type="NCBI Taxonomy" id="1858805"/>
    <lineage>
        <taxon>Eukaryota</taxon>
        <taxon>Fungi</taxon>
        <taxon>Dikarya</taxon>
        <taxon>Basidiomycota</taxon>
        <taxon>Agaricomycotina</taxon>
        <taxon>Dacrymycetes</taxon>
        <taxon>Dacrymycetales</taxon>
        <taxon>Dacrymycetaceae</taxon>
        <taxon>Dacryopinax</taxon>
    </lineage>
</organism>
<keyword evidence="4" id="KW-1185">Reference proteome</keyword>
<proteinExistence type="predicted"/>
<accession>M5GC58</accession>
<protein>
    <recommendedName>
        <fullName evidence="2">Structure-specific endonuclease subunit SLX1 C-terminal domain-containing protein</fullName>
    </recommendedName>
</protein>
<evidence type="ECO:0000313" key="3">
    <source>
        <dbReference type="EMBL" id="EJU06070.1"/>
    </source>
</evidence>
<name>M5GC58_DACPD</name>
<dbReference type="OMA" id="GAWKTER"/>
<dbReference type="Gene3D" id="3.30.40.10">
    <property type="entry name" value="Zinc/RING finger domain, C3HC4 (zinc finger)"/>
    <property type="match status" value="1"/>
</dbReference>
<dbReference type="GeneID" id="63684582"/>
<feature type="compositionally biased region" description="Polar residues" evidence="1">
    <location>
        <begin position="313"/>
        <end position="328"/>
    </location>
</feature>
<dbReference type="AlphaFoldDB" id="M5GC58"/>
<feature type="compositionally biased region" description="Low complexity" evidence="1">
    <location>
        <begin position="232"/>
        <end position="244"/>
    </location>
</feature>
<feature type="compositionally biased region" description="Acidic residues" evidence="1">
    <location>
        <begin position="204"/>
        <end position="220"/>
    </location>
</feature>
<dbReference type="Proteomes" id="UP000030653">
    <property type="component" value="Unassembled WGS sequence"/>
</dbReference>
<feature type="domain" description="Structure-specific endonuclease subunit SLX1 C-terminal" evidence="2">
    <location>
        <begin position="123"/>
        <end position="187"/>
    </location>
</feature>
<evidence type="ECO:0000313" key="4">
    <source>
        <dbReference type="Proteomes" id="UP000030653"/>
    </source>
</evidence>
<dbReference type="PANTHER" id="PTHR20208">
    <property type="entry name" value="STRUCTURE-SPECIFIC ENDONUCLEASE SUBUNIT SLX1"/>
    <property type="match status" value="1"/>
</dbReference>
<dbReference type="InterPro" id="IPR050381">
    <property type="entry name" value="SLX1_endonuclease"/>
</dbReference>
<feature type="region of interest" description="Disordered" evidence="1">
    <location>
        <begin position="201"/>
        <end position="340"/>
    </location>
</feature>
<feature type="compositionally biased region" description="Basic and acidic residues" evidence="1">
    <location>
        <begin position="255"/>
        <end position="288"/>
    </location>
</feature>
<dbReference type="RefSeq" id="XP_040632964.1">
    <property type="nucleotide sequence ID" value="XM_040769520.1"/>
</dbReference>
<gene>
    <name evidence="3" type="ORF">DACRYDRAFT_112852</name>
</gene>
<evidence type="ECO:0000259" key="2">
    <source>
        <dbReference type="Pfam" id="PF21202"/>
    </source>
</evidence>
<dbReference type="OrthoDB" id="24645at2759"/>
<evidence type="ECO:0000256" key="1">
    <source>
        <dbReference type="SAM" id="MobiDB-lite"/>
    </source>
</evidence>
<dbReference type="InterPro" id="IPR048749">
    <property type="entry name" value="SLX1_C"/>
</dbReference>
<dbReference type="InterPro" id="IPR013083">
    <property type="entry name" value="Znf_RING/FYVE/PHD"/>
</dbReference>